<evidence type="ECO:0000256" key="2">
    <source>
        <dbReference type="ARBA" id="ARBA00023180"/>
    </source>
</evidence>
<dbReference type="SUPFAM" id="SSF52540">
    <property type="entry name" value="P-loop containing nucleoside triphosphate hydrolases"/>
    <property type="match status" value="1"/>
</dbReference>
<dbReference type="Gene3D" id="3.40.50.300">
    <property type="entry name" value="P-loop containing nucleotide triphosphate hydrolases"/>
    <property type="match status" value="1"/>
</dbReference>
<dbReference type="AlphaFoldDB" id="A0A2P4UPZ7"/>
<dbReference type="RefSeq" id="WP_235828285.1">
    <property type="nucleotide sequence ID" value="NZ_MTBP01000001.1"/>
</dbReference>
<reference evidence="4 5" key="1">
    <citation type="journal article" date="2017" name="Chemistry">
        <title>Isolation, Biosynthesis and Chemical Modifications of Rubterolones A-F: Rare Tropolone Alkaloids from Actinomadura sp. 5-2.</title>
        <authorList>
            <person name="Guo H."/>
            <person name="Benndorf R."/>
            <person name="Leichnitz D."/>
            <person name="Klassen J.L."/>
            <person name="Vollmers J."/>
            <person name="Gorls H."/>
            <person name="Steinacker M."/>
            <person name="Weigel C."/>
            <person name="Dahse H.M."/>
            <person name="Kaster A.K."/>
            <person name="de Beer Z.W."/>
            <person name="Poulsen M."/>
            <person name="Beemelmanns C."/>
        </authorList>
    </citation>
    <scope>NUCLEOTIDE SEQUENCE [LARGE SCALE GENOMIC DNA]</scope>
    <source>
        <strain evidence="4 5">5-2</strain>
    </source>
</reference>
<sequence length="289" mass="33438">MADSSALVRPAKQTVRKGLRAVGRLTHEARMVPDFLIVGAQRCGTTSLFRYLREHPGVLRDRFDKGVHYFDMSYQRGFAWYRGHFPLTATARLSERRTGIRPQTFEASPFYLFHPLAPERIARDLPDAKLIVMVRDPVERAYSAHAQEVRRGFETEPFDRALELEDERLRGEIERMVEDPAYVSFAVQHHAYRARGRYAEQLERLEGLVGRERIHVVDNHELATSPETVYDGVLDFLGLPRTGYPVFERHNSAPRAAAFPDALRRELDDHFAPEDERLTRWLGKAPSWR</sequence>
<name>A0A2P4UPZ7_9ACTN</name>
<evidence type="ECO:0000256" key="1">
    <source>
        <dbReference type="ARBA" id="ARBA00022679"/>
    </source>
</evidence>
<evidence type="ECO:0000313" key="4">
    <source>
        <dbReference type="EMBL" id="POM27127.1"/>
    </source>
</evidence>
<evidence type="ECO:0000259" key="3">
    <source>
        <dbReference type="Pfam" id="PF00685"/>
    </source>
</evidence>
<evidence type="ECO:0000313" key="5">
    <source>
        <dbReference type="Proteomes" id="UP000242367"/>
    </source>
</evidence>
<feature type="domain" description="Sulfotransferase" evidence="3">
    <location>
        <begin position="33"/>
        <end position="240"/>
    </location>
</feature>
<keyword evidence="1 4" id="KW-0808">Transferase</keyword>
<dbReference type="Proteomes" id="UP000242367">
    <property type="component" value="Unassembled WGS sequence"/>
</dbReference>
<dbReference type="InterPro" id="IPR037359">
    <property type="entry name" value="NST/OST"/>
</dbReference>
<dbReference type="InterPro" id="IPR027417">
    <property type="entry name" value="P-loop_NTPase"/>
</dbReference>
<dbReference type="InterPro" id="IPR000863">
    <property type="entry name" value="Sulfotransferase_dom"/>
</dbReference>
<organism evidence="4 5">
    <name type="scientific">Actinomadura rubteroloni</name>
    <dbReference type="NCBI Taxonomy" id="1926885"/>
    <lineage>
        <taxon>Bacteria</taxon>
        <taxon>Bacillati</taxon>
        <taxon>Actinomycetota</taxon>
        <taxon>Actinomycetes</taxon>
        <taxon>Streptosporangiales</taxon>
        <taxon>Thermomonosporaceae</taxon>
        <taxon>Actinomadura</taxon>
    </lineage>
</organism>
<keyword evidence="2" id="KW-0325">Glycoprotein</keyword>
<protein>
    <submittedName>
        <fullName evidence="4">Sulfotransferase domain protein</fullName>
    </submittedName>
</protein>
<comment type="caution">
    <text evidence="4">The sequence shown here is derived from an EMBL/GenBank/DDBJ whole genome shotgun (WGS) entry which is preliminary data.</text>
</comment>
<accession>A0A2P4UPZ7</accession>
<dbReference type="PANTHER" id="PTHR10605:SF56">
    <property type="entry name" value="BIFUNCTIONAL HEPARAN SULFATE N-DEACETYLASE_N-SULFOTRANSFERASE"/>
    <property type="match status" value="1"/>
</dbReference>
<gene>
    <name evidence="4" type="ORF">BTM25_15370</name>
</gene>
<dbReference type="PANTHER" id="PTHR10605">
    <property type="entry name" value="HEPARAN SULFATE SULFOTRANSFERASE"/>
    <property type="match status" value="1"/>
</dbReference>
<keyword evidence="5" id="KW-1185">Reference proteome</keyword>
<dbReference type="GO" id="GO:0008146">
    <property type="term" value="F:sulfotransferase activity"/>
    <property type="evidence" value="ECO:0007669"/>
    <property type="project" value="InterPro"/>
</dbReference>
<dbReference type="EMBL" id="MTBP01000001">
    <property type="protein sequence ID" value="POM27127.1"/>
    <property type="molecule type" value="Genomic_DNA"/>
</dbReference>
<dbReference type="Pfam" id="PF00685">
    <property type="entry name" value="Sulfotransfer_1"/>
    <property type="match status" value="1"/>
</dbReference>
<proteinExistence type="predicted"/>